<name>A0A8K0R179_9PLEO</name>
<protein>
    <submittedName>
        <fullName evidence="1">Uncharacterized protein</fullName>
    </submittedName>
</protein>
<dbReference type="Proteomes" id="UP000813461">
    <property type="component" value="Unassembled WGS sequence"/>
</dbReference>
<reference evidence="1" key="1">
    <citation type="journal article" date="2021" name="Nat. Commun.">
        <title>Genetic determinants of endophytism in the Arabidopsis root mycobiome.</title>
        <authorList>
            <person name="Mesny F."/>
            <person name="Miyauchi S."/>
            <person name="Thiergart T."/>
            <person name="Pickel B."/>
            <person name="Atanasova L."/>
            <person name="Karlsson M."/>
            <person name="Huettel B."/>
            <person name="Barry K.W."/>
            <person name="Haridas S."/>
            <person name="Chen C."/>
            <person name="Bauer D."/>
            <person name="Andreopoulos W."/>
            <person name="Pangilinan J."/>
            <person name="LaButti K."/>
            <person name="Riley R."/>
            <person name="Lipzen A."/>
            <person name="Clum A."/>
            <person name="Drula E."/>
            <person name="Henrissat B."/>
            <person name="Kohler A."/>
            <person name="Grigoriev I.V."/>
            <person name="Martin F.M."/>
            <person name="Hacquard S."/>
        </authorList>
    </citation>
    <scope>NUCLEOTIDE SEQUENCE</scope>
    <source>
        <strain evidence="1">MPI-SDFR-AT-0120</strain>
    </source>
</reference>
<proteinExistence type="predicted"/>
<gene>
    <name evidence="1" type="ORF">FB567DRAFT_594973</name>
</gene>
<organism evidence="1 2">
    <name type="scientific">Paraphoma chrysanthemicola</name>
    <dbReference type="NCBI Taxonomy" id="798071"/>
    <lineage>
        <taxon>Eukaryota</taxon>
        <taxon>Fungi</taxon>
        <taxon>Dikarya</taxon>
        <taxon>Ascomycota</taxon>
        <taxon>Pezizomycotina</taxon>
        <taxon>Dothideomycetes</taxon>
        <taxon>Pleosporomycetidae</taxon>
        <taxon>Pleosporales</taxon>
        <taxon>Pleosporineae</taxon>
        <taxon>Phaeosphaeriaceae</taxon>
        <taxon>Paraphoma</taxon>
    </lineage>
</organism>
<dbReference type="EMBL" id="JAGMVJ010000014">
    <property type="protein sequence ID" value="KAH7082500.1"/>
    <property type="molecule type" value="Genomic_DNA"/>
</dbReference>
<accession>A0A8K0R179</accession>
<evidence type="ECO:0000313" key="2">
    <source>
        <dbReference type="Proteomes" id="UP000813461"/>
    </source>
</evidence>
<sequence length="451" mass="48432">MANQMSDKLFWLAYCDLIKKQVGVDLGAKSAIFYCTRTQRGPPAGDSIAAEYTNTGLFDLGDNLLQADNLFYVPSAQNSYIRSLLTYLNFVDLGGIKGDDQLGALKSTAEALDATQVKMNTELDKALATYLKMKSAGVTEIANFGDWYPQEAQAFKNAKDAFDAAASDNQKAILAAGQNKIDDALSSQKVKPNLTMACTNLTPANAAEILNAYNKGEKIPAPAGIYWRPDYHCPNYASTVKSWQNLVGSTVKRQEFTLNLDSGKSVKETSFGQTTGSAGVSFDYGPWISFGAGGSANKTEDSLKTDDESQNISITVSFDDMRAVTISPGEWNIGDPKSRYPKLKEGAPPGVKTLVLPSQLILVSKLGYKVKFGAKLASTFDSKVTETKSADGYVRILGIPIKIGGDVKRSTESTTHVGTWDNSAGEFTVEPTNDGGFASVVAIVGEKVQTT</sequence>
<dbReference type="AlphaFoldDB" id="A0A8K0R179"/>
<keyword evidence="2" id="KW-1185">Reference proteome</keyword>
<comment type="caution">
    <text evidence="1">The sequence shown here is derived from an EMBL/GenBank/DDBJ whole genome shotgun (WGS) entry which is preliminary data.</text>
</comment>
<dbReference type="OrthoDB" id="3666504at2759"/>
<evidence type="ECO:0000313" key="1">
    <source>
        <dbReference type="EMBL" id="KAH7082500.1"/>
    </source>
</evidence>